<reference evidence="4 5" key="1">
    <citation type="submission" date="2019-06" db="EMBL/GenBank/DDBJ databases">
        <title>Complete genome sequence of Antarcticibacterium flavum KCTC 52984T from an Antarctic marine sediment.</title>
        <authorList>
            <person name="Lee Y.M."/>
            <person name="Shin S.C."/>
        </authorList>
    </citation>
    <scope>NUCLEOTIDE SEQUENCE [LARGE SCALE GENOMIC DNA]</scope>
    <source>
        <strain evidence="4 5">KCTC 52984</strain>
    </source>
</reference>
<dbReference type="Gene3D" id="3.30.365.10">
    <property type="entry name" value="Aldehyde oxidase/xanthine dehydrogenase, molybdopterin binding domain"/>
    <property type="match status" value="4"/>
</dbReference>
<gene>
    <name evidence="4" type="ORF">FHG64_05210</name>
</gene>
<proteinExistence type="predicted"/>
<dbReference type="InterPro" id="IPR036856">
    <property type="entry name" value="Ald_Oxase/Xan_DH_a/b_sf"/>
</dbReference>
<dbReference type="InterPro" id="IPR008274">
    <property type="entry name" value="AldOxase/xan_DH_MoCoBD1"/>
</dbReference>
<evidence type="ECO:0000313" key="4">
    <source>
        <dbReference type="EMBL" id="QCY68845.1"/>
    </source>
</evidence>
<dbReference type="PANTHER" id="PTHR11908:SF132">
    <property type="entry name" value="ALDEHYDE OXIDASE 1-RELATED"/>
    <property type="match status" value="1"/>
</dbReference>
<dbReference type="Pfam" id="PF02738">
    <property type="entry name" value="MoCoBD_1"/>
    <property type="match status" value="1"/>
</dbReference>
<protein>
    <submittedName>
        <fullName evidence="4">Xanthine dehydrogenase family protein molybdopterin-binding subunit</fullName>
    </submittedName>
</protein>
<dbReference type="PANTHER" id="PTHR11908">
    <property type="entry name" value="XANTHINE DEHYDROGENASE"/>
    <property type="match status" value="1"/>
</dbReference>
<evidence type="ECO:0000256" key="1">
    <source>
        <dbReference type="ARBA" id="ARBA00022505"/>
    </source>
</evidence>
<dbReference type="SUPFAM" id="SSF54665">
    <property type="entry name" value="CO dehydrogenase molybdoprotein N-domain-like"/>
    <property type="match status" value="1"/>
</dbReference>
<evidence type="ECO:0000256" key="2">
    <source>
        <dbReference type="ARBA" id="ARBA00023002"/>
    </source>
</evidence>
<dbReference type="InterPro" id="IPR016208">
    <property type="entry name" value="Ald_Oxase/xanthine_DH-like"/>
</dbReference>
<dbReference type="Gene3D" id="3.90.1170.50">
    <property type="entry name" value="Aldehyde oxidase/xanthine dehydrogenase, a/b hammerhead"/>
    <property type="match status" value="1"/>
</dbReference>
<name>A0A5B7X143_9FLAO</name>
<dbReference type="InterPro" id="IPR046867">
    <property type="entry name" value="AldOxase/xan_DH_MoCoBD2"/>
</dbReference>
<keyword evidence="5" id="KW-1185">Reference proteome</keyword>
<dbReference type="GO" id="GO:0005506">
    <property type="term" value="F:iron ion binding"/>
    <property type="evidence" value="ECO:0007669"/>
    <property type="project" value="InterPro"/>
</dbReference>
<sequence length="725" mass="79963">MKKTLKESGVGTPINRVEGKLKVTGMAKYATEFPVKNKVYAQGINSTITKGEIISVDTSEAEKVEGVLAVITHKNAEKLKTFEEEMPELSTPSKAPVLQSSKVYYYGQYVGVVVAETFEQAQYAARLVKIEYKKDPDPTFQFDGSRSKAYTPEAQEDYLRGNIAEGLADADETLDETYTTPIEHHHPMELHAVIASWENGKVTAYASQQIVEDSIISISDTFQIPKKDVRIISAYVGGGFGSKLYTERHVILAVMASKMLGRPVQMTVTRQQMFTNTGMRQHNEQRMKIGAKKDGALTALSHETLSHTSTFQEYQEPCGMMSKMLYNVPNNQIKYRLIPMNFQTPCAMRAPGEATGSFALESAMDEMAWKLKMDPVEFRIKNDTQVDLGADKPFSSRLLIECLRIGADRFGWDDRPKEPRSRQKGNWLIGYGMSAASRNAPYQETAAKVILELEDEKVFATIQMDATDIGTGSYTIIAQTAAEYLDIPVEQVTVELGDSNFPITPGSGGSWGAASYCNGARAACESAITKLKENRNIDKDEEISVAELLKKNQLNRYEAEGTVAPSEEFEKHSVFSFGANFSEVWVDKDTGMYRIKRMVNVGSAGKIMNPKTAYGQMIGGLTMGAGMVLAEQTKVEPNFGNFITRSLADYHVPVNLDMANIDVIFLPEEDKIANKMGIKGIGELGITSVAASLANAIFNATGKRMRDLPITPEKLINAPLEPGVT</sequence>
<dbReference type="Pfam" id="PF01315">
    <property type="entry name" value="Ald_Xan_dh_C"/>
    <property type="match status" value="1"/>
</dbReference>
<keyword evidence="2" id="KW-0560">Oxidoreductase</keyword>
<keyword evidence="1" id="KW-0500">Molybdenum</keyword>
<dbReference type="Pfam" id="PF20256">
    <property type="entry name" value="MoCoBD_2"/>
    <property type="match status" value="1"/>
</dbReference>
<dbReference type="SUPFAM" id="SSF56003">
    <property type="entry name" value="Molybdenum cofactor-binding domain"/>
    <property type="match status" value="1"/>
</dbReference>
<dbReference type="RefSeq" id="WP_139065430.1">
    <property type="nucleotide sequence ID" value="NZ_CP040812.1"/>
</dbReference>
<dbReference type="SMART" id="SM01008">
    <property type="entry name" value="Ald_Xan_dh_C"/>
    <property type="match status" value="1"/>
</dbReference>
<feature type="domain" description="Aldehyde oxidase/xanthine dehydrogenase a/b hammerhead" evidence="3">
    <location>
        <begin position="24"/>
        <end position="136"/>
    </location>
</feature>
<dbReference type="InterPro" id="IPR000674">
    <property type="entry name" value="Ald_Oxase/Xan_DH_a/b"/>
</dbReference>
<dbReference type="InterPro" id="IPR037165">
    <property type="entry name" value="AldOxase/xan_DH_Mopterin-bd_sf"/>
</dbReference>
<accession>A0A5B7X143</accession>
<dbReference type="GO" id="GO:0016491">
    <property type="term" value="F:oxidoreductase activity"/>
    <property type="evidence" value="ECO:0007669"/>
    <property type="project" value="UniProtKB-KW"/>
</dbReference>
<organism evidence="4 5">
    <name type="scientific">Antarcticibacterium flavum</name>
    <dbReference type="NCBI Taxonomy" id="2058175"/>
    <lineage>
        <taxon>Bacteria</taxon>
        <taxon>Pseudomonadati</taxon>
        <taxon>Bacteroidota</taxon>
        <taxon>Flavobacteriia</taxon>
        <taxon>Flavobacteriales</taxon>
        <taxon>Flavobacteriaceae</taxon>
        <taxon>Antarcticibacterium</taxon>
    </lineage>
</organism>
<dbReference type="EMBL" id="CP040812">
    <property type="protein sequence ID" value="QCY68845.1"/>
    <property type="molecule type" value="Genomic_DNA"/>
</dbReference>
<dbReference type="OrthoDB" id="9767994at2"/>
<evidence type="ECO:0000313" key="5">
    <source>
        <dbReference type="Proteomes" id="UP000309016"/>
    </source>
</evidence>
<evidence type="ECO:0000259" key="3">
    <source>
        <dbReference type="SMART" id="SM01008"/>
    </source>
</evidence>
<dbReference type="KEGG" id="afla:FHG64_05210"/>
<dbReference type="Proteomes" id="UP000309016">
    <property type="component" value="Chromosome"/>
</dbReference>
<dbReference type="AlphaFoldDB" id="A0A5B7X143"/>